<dbReference type="Gene3D" id="3.40.50.300">
    <property type="entry name" value="P-loop containing nucleotide triphosphate hydrolases"/>
    <property type="match status" value="1"/>
</dbReference>
<gene>
    <name evidence="8" type="ORF">DRV84_01175</name>
</gene>
<dbReference type="GO" id="GO:0016051">
    <property type="term" value="P:carbohydrate biosynthetic process"/>
    <property type="evidence" value="ECO:0007669"/>
    <property type="project" value="InterPro"/>
</dbReference>
<dbReference type="PANTHER" id="PTHR12137">
    <property type="entry name" value="CARBOHYDRATE SULFOTRANSFERASE"/>
    <property type="match status" value="1"/>
</dbReference>
<protein>
    <recommendedName>
        <fullName evidence="10">Sulfotransferase family protein</fullName>
    </recommendedName>
</protein>
<comment type="caution">
    <text evidence="8">The sequence shown here is derived from an EMBL/GenBank/DDBJ whole genome shotgun (WGS) entry which is preliminary data.</text>
</comment>
<proteinExistence type="predicted"/>
<evidence type="ECO:0008006" key="10">
    <source>
        <dbReference type="Google" id="ProtNLM"/>
    </source>
</evidence>
<keyword evidence="3" id="KW-0812">Transmembrane</keyword>
<dbReference type="InterPro" id="IPR027417">
    <property type="entry name" value="P-loop_NTPase"/>
</dbReference>
<sequence length="255" mass="29136">MNPLMALRNMVVFRRMEMTHANLNNSAAVAAFPELRVFFNRIKKSGNSTVTAFLAELAAEETGQRFGTVRDAKKAALSPVRCSWREAREMRDYTRFTVVRNPYDRVLSAFLNKVALGEEGSDSRKRRFRVVPGWGEATPDGFARFVAFLDERGLHHDRHWWPQRELLVMPPERFHLIGRLETLPEDMARLLTMIGRDPERARSLGQPHPLEASQPLKITGATAKRAAFYTPQLAQTVGRLYAADFETFGYPEDWA</sequence>
<keyword evidence="5" id="KW-0333">Golgi apparatus</keyword>
<evidence type="ECO:0000256" key="2">
    <source>
        <dbReference type="ARBA" id="ARBA00022679"/>
    </source>
</evidence>
<evidence type="ECO:0000313" key="8">
    <source>
        <dbReference type="EMBL" id="REC58867.1"/>
    </source>
</evidence>
<evidence type="ECO:0000256" key="3">
    <source>
        <dbReference type="ARBA" id="ARBA00022692"/>
    </source>
</evidence>
<dbReference type="InterPro" id="IPR005331">
    <property type="entry name" value="Sulfotransferase"/>
</dbReference>
<dbReference type="InterPro" id="IPR018011">
    <property type="entry name" value="Carb_sulfotrans_8-10"/>
</dbReference>
<keyword evidence="4" id="KW-1133">Transmembrane helix</keyword>
<keyword evidence="2" id="KW-0808">Transferase</keyword>
<keyword evidence="7" id="KW-0325">Glycoprotein</keyword>
<dbReference type="SUPFAM" id="SSF52540">
    <property type="entry name" value="P-loop containing nucleoside triphosphate hydrolases"/>
    <property type="match status" value="1"/>
</dbReference>
<evidence type="ECO:0000256" key="1">
    <source>
        <dbReference type="ARBA" id="ARBA00004323"/>
    </source>
</evidence>
<comment type="subcellular location">
    <subcellularLocation>
        <location evidence="1">Golgi apparatus membrane</location>
        <topology evidence="1">Single-pass type II membrane protein</topology>
    </subcellularLocation>
</comment>
<dbReference type="EMBL" id="QOHR01000001">
    <property type="protein sequence ID" value="REC58867.1"/>
    <property type="molecule type" value="Genomic_DNA"/>
</dbReference>
<accession>A0A3D9BZA8</accession>
<dbReference type="GO" id="GO:0008146">
    <property type="term" value="F:sulfotransferase activity"/>
    <property type="evidence" value="ECO:0007669"/>
    <property type="project" value="InterPro"/>
</dbReference>
<name>A0A3D9BZA8_9RHOB</name>
<dbReference type="Proteomes" id="UP000257131">
    <property type="component" value="Unassembled WGS sequence"/>
</dbReference>
<keyword evidence="6" id="KW-0472">Membrane</keyword>
<reference evidence="8 9" key="1">
    <citation type="journal article" date="2017" name="Int. J. Syst. Evol. Microbiol.">
        <title>Rhodosalinus sediminis gen. nov., sp. nov., isolated from marine saltern.</title>
        <authorList>
            <person name="Guo L.Y."/>
            <person name="Ling S.K."/>
            <person name="Li C.M."/>
            <person name="Chen G.J."/>
            <person name="Du Z.J."/>
        </authorList>
    </citation>
    <scope>NUCLEOTIDE SEQUENCE [LARGE SCALE GENOMIC DNA]</scope>
    <source>
        <strain evidence="8 9">WDN1C137</strain>
    </source>
</reference>
<dbReference type="AlphaFoldDB" id="A0A3D9BZA8"/>
<evidence type="ECO:0000256" key="6">
    <source>
        <dbReference type="ARBA" id="ARBA00023136"/>
    </source>
</evidence>
<dbReference type="PANTHER" id="PTHR12137:SF54">
    <property type="entry name" value="CARBOHYDRATE SULFOTRANSFERASE"/>
    <property type="match status" value="1"/>
</dbReference>
<organism evidence="8 9">
    <name type="scientific">Rhodosalinus sediminis</name>
    <dbReference type="NCBI Taxonomy" id="1940533"/>
    <lineage>
        <taxon>Bacteria</taxon>
        <taxon>Pseudomonadati</taxon>
        <taxon>Pseudomonadota</taxon>
        <taxon>Alphaproteobacteria</taxon>
        <taxon>Rhodobacterales</taxon>
        <taxon>Paracoccaceae</taxon>
        <taxon>Rhodosalinus</taxon>
    </lineage>
</organism>
<evidence type="ECO:0000256" key="7">
    <source>
        <dbReference type="ARBA" id="ARBA00023180"/>
    </source>
</evidence>
<evidence type="ECO:0000313" key="9">
    <source>
        <dbReference type="Proteomes" id="UP000257131"/>
    </source>
</evidence>
<evidence type="ECO:0000256" key="5">
    <source>
        <dbReference type="ARBA" id="ARBA00023034"/>
    </source>
</evidence>
<evidence type="ECO:0000256" key="4">
    <source>
        <dbReference type="ARBA" id="ARBA00022989"/>
    </source>
</evidence>
<dbReference type="Pfam" id="PF03567">
    <property type="entry name" value="Sulfotransfer_2"/>
    <property type="match status" value="1"/>
</dbReference>
<keyword evidence="9" id="KW-1185">Reference proteome</keyword>
<dbReference type="GO" id="GO:0016020">
    <property type="term" value="C:membrane"/>
    <property type="evidence" value="ECO:0007669"/>
    <property type="project" value="InterPro"/>
</dbReference>